<accession>A0ABN8ZHN8</accession>
<name>A0ABN8ZHN8_RANTA</name>
<organism evidence="2 3">
    <name type="scientific">Rangifer tarandus platyrhynchus</name>
    <name type="common">Svalbard reindeer</name>
    <dbReference type="NCBI Taxonomy" id="3082113"/>
    <lineage>
        <taxon>Eukaryota</taxon>
        <taxon>Metazoa</taxon>
        <taxon>Chordata</taxon>
        <taxon>Craniata</taxon>
        <taxon>Vertebrata</taxon>
        <taxon>Euteleostomi</taxon>
        <taxon>Mammalia</taxon>
        <taxon>Eutheria</taxon>
        <taxon>Laurasiatheria</taxon>
        <taxon>Artiodactyla</taxon>
        <taxon>Ruminantia</taxon>
        <taxon>Pecora</taxon>
        <taxon>Cervidae</taxon>
        <taxon>Odocoileinae</taxon>
        <taxon>Rangifer</taxon>
    </lineage>
</organism>
<gene>
    <name evidence="2" type="ORF">MRATA1EN1_LOCUS22394</name>
</gene>
<protein>
    <submittedName>
        <fullName evidence="2">Uncharacterized protein</fullName>
    </submittedName>
</protein>
<proteinExistence type="predicted"/>
<dbReference type="EMBL" id="OX459969">
    <property type="protein sequence ID" value="CAI9173432.1"/>
    <property type="molecule type" value="Genomic_DNA"/>
</dbReference>
<feature type="compositionally biased region" description="Low complexity" evidence="1">
    <location>
        <begin position="167"/>
        <end position="178"/>
    </location>
</feature>
<evidence type="ECO:0000313" key="3">
    <source>
        <dbReference type="Proteomes" id="UP001176941"/>
    </source>
</evidence>
<evidence type="ECO:0000313" key="2">
    <source>
        <dbReference type="EMBL" id="CAI9173432.1"/>
    </source>
</evidence>
<feature type="region of interest" description="Disordered" evidence="1">
    <location>
        <begin position="165"/>
        <end position="209"/>
    </location>
</feature>
<keyword evidence="3" id="KW-1185">Reference proteome</keyword>
<evidence type="ECO:0000256" key="1">
    <source>
        <dbReference type="SAM" id="MobiDB-lite"/>
    </source>
</evidence>
<feature type="region of interest" description="Disordered" evidence="1">
    <location>
        <begin position="1"/>
        <end position="137"/>
    </location>
</feature>
<sequence length="258" mass="26621">MSRLRLPGNRLPVKQSQLPPVRALTAARGRGPHCRPFCAATGLNPPPPPPARGTPGKRCARGPGTGVPHIPAMAARCPWRPAGAPSPAPSPLRSRGSQPGAHLRAAGLSFPAARSREDPRGVQARPWAPQGGRRFPGLHPCEPRAGIARDAKGFLGNRLGKPAPRFGAPGLGAANKGLPPGPPGAAPEGPASRHGPSSGLDHWPPASPHPRCALIPGRAAGAGSTAGLAFPALLWKRCKVSDNAERRGFCADEIIDSY</sequence>
<dbReference type="Proteomes" id="UP001176941">
    <property type="component" value="Chromosome 33"/>
</dbReference>
<reference evidence="2" key="1">
    <citation type="submission" date="2023-04" db="EMBL/GenBank/DDBJ databases">
        <authorList>
            <consortium name="ELIXIR-Norway"/>
        </authorList>
    </citation>
    <scope>NUCLEOTIDE SEQUENCE [LARGE SCALE GENOMIC DNA]</scope>
</reference>